<gene>
    <name evidence="1" type="ORF">SETTUDRAFT_20112</name>
</gene>
<keyword evidence="2" id="KW-1185">Reference proteome</keyword>
<evidence type="ECO:0000313" key="2">
    <source>
        <dbReference type="Proteomes" id="UP000016935"/>
    </source>
</evidence>
<name>R0K4Y3_EXST2</name>
<dbReference type="Proteomes" id="UP000016935">
    <property type="component" value="Unassembled WGS sequence"/>
</dbReference>
<reference evidence="1 2" key="1">
    <citation type="journal article" date="2012" name="PLoS Pathog.">
        <title>Diverse lifestyles and strategies of plant pathogenesis encoded in the genomes of eighteen Dothideomycetes fungi.</title>
        <authorList>
            <person name="Ohm R.A."/>
            <person name="Feau N."/>
            <person name="Henrissat B."/>
            <person name="Schoch C.L."/>
            <person name="Horwitz B.A."/>
            <person name="Barry K.W."/>
            <person name="Condon B.J."/>
            <person name="Copeland A.C."/>
            <person name="Dhillon B."/>
            <person name="Glaser F."/>
            <person name="Hesse C.N."/>
            <person name="Kosti I."/>
            <person name="LaButti K."/>
            <person name="Lindquist E.A."/>
            <person name="Lucas S."/>
            <person name="Salamov A.A."/>
            <person name="Bradshaw R.E."/>
            <person name="Ciuffetti L."/>
            <person name="Hamelin R.C."/>
            <person name="Kema G.H.J."/>
            <person name="Lawrence C."/>
            <person name="Scott J.A."/>
            <person name="Spatafora J.W."/>
            <person name="Turgeon B.G."/>
            <person name="de Wit P.J.G.M."/>
            <person name="Zhong S."/>
            <person name="Goodwin S.B."/>
            <person name="Grigoriev I.V."/>
        </authorList>
    </citation>
    <scope>NUCLEOTIDE SEQUENCE [LARGE SCALE GENOMIC DNA]</scope>
    <source>
        <strain evidence="2">28A</strain>
    </source>
</reference>
<dbReference type="EMBL" id="KB908703">
    <property type="protein sequence ID" value="EOA84574.1"/>
    <property type="molecule type" value="Genomic_DNA"/>
</dbReference>
<evidence type="ECO:0000313" key="1">
    <source>
        <dbReference type="EMBL" id="EOA84574.1"/>
    </source>
</evidence>
<dbReference type="GeneID" id="19402289"/>
<dbReference type="HOGENOM" id="CLU_038735_0_0_1"/>
<dbReference type="AlphaFoldDB" id="R0K4Y3"/>
<dbReference type="eggNOG" id="ENOG502S39N">
    <property type="taxonomic scope" value="Eukaryota"/>
</dbReference>
<reference evidence="1 2" key="2">
    <citation type="journal article" date="2013" name="PLoS Genet.">
        <title>Comparative genome structure, secondary metabolite, and effector coding capacity across Cochliobolus pathogens.</title>
        <authorList>
            <person name="Condon B.J."/>
            <person name="Leng Y."/>
            <person name="Wu D."/>
            <person name="Bushley K.E."/>
            <person name="Ohm R.A."/>
            <person name="Otillar R."/>
            <person name="Martin J."/>
            <person name="Schackwitz W."/>
            <person name="Grimwood J."/>
            <person name="MohdZainudin N."/>
            <person name="Xue C."/>
            <person name="Wang R."/>
            <person name="Manning V.A."/>
            <person name="Dhillon B."/>
            <person name="Tu Z.J."/>
            <person name="Steffenson B.J."/>
            <person name="Salamov A."/>
            <person name="Sun H."/>
            <person name="Lowry S."/>
            <person name="LaButti K."/>
            <person name="Han J."/>
            <person name="Copeland A."/>
            <person name="Lindquist E."/>
            <person name="Barry K."/>
            <person name="Schmutz J."/>
            <person name="Baker S.E."/>
            <person name="Ciuffetti L.M."/>
            <person name="Grigoriev I.V."/>
            <person name="Zhong S."/>
            <person name="Turgeon B.G."/>
        </authorList>
    </citation>
    <scope>NUCLEOTIDE SEQUENCE [LARGE SCALE GENOMIC DNA]</scope>
    <source>
        <strain evidence="2">28A</strain>
    </source>
</reference>
<sequence length="499" mass="56416">MGLLGLPPEILDLIIDHTAPGGLESFALSCRTVYGRAASQIQRHNALKRTWSHTTNLSSTRLGDTLDILHQISREPIIAEYIENLSLWDRRSDDDVMHDIDGYNFRDDANAMEEIRDLLQRAEHYANTEGDEWWRQILEEDGAHDASNMDKLYATIALLSLLPNLKVLQLPDRWHEIREGESAEALVPIVQSLVSMSNAPGHRQKPLAQLETLLPFVEEGYDIRVGLQCLEPLMTLKSIRNLYAVSCSAVDEGWEGLSFRWLDPNIKSPLTRVEFASCCMDATGLASFLINVPALRVFRYSHQTKWHGLQHDWNAGEILETLANYCSETLVDIALTIDELFGEIINGLSSFLRFTKLERLEVDVECFCGPPLESGQRLGADARIPEGAVAWGHADIPCMGDMLPESVRELHVNTNYPHPSKQALRSLFKNIVSRRKDKLMNLHTAVIRQYRSSSAKEIASNHEVVIEIFDEGVENPRPRSMMPLWKREFDQRVGGIVSS</sequence>
<organism evidence="1 2">
    <name type="scientific">Exserohilum turcicum (strain 28A)</name>
    <name type="common">Northern leaf blight fungus</name>
    <name type="synonym">Setosphaeria turcica</name>
    <dbReference type="NCBI Taxonomy" id="671987"/>
    <lineage>
        <taxon>Eukaryota</taxon>
        <taxon>Fungi</taxon>
        <taxon>Dikarya</taxon>
        <taxon>Ascomycota</taxon>
        <taxon>Pezizomycotina</taxon>
        <taxon>Dothideomycetes</taxon>
        <taxon>Pleosporomycetidae</taxon>
        <taxon>Pleosporales</taxon>
        <taxon>Pleosporineae</taxon>
        <taxon>Pleosporaceae</taxon>
        <taxon>Exserohilum</taxon>
    </lineage>
</organism>
<dbReference type="STRING" id="671987.R0K4Y3"/>
<protein>
    <recommendedName>
        <fullName evidence="3">F-box domain-containing protein</fullName>
    </recommendedName>
</protein>
<dbReference type="RefSeq" id="XP_008026862.1">
    <property type="nucleotide sequence ID" value="XM_008028671.1"/>
</dbReference>
<proteinExistence type="predicted"/>
<evidence type="ECO:0008006" key="3">
    <source>
        <dbReference type="Google" id="ProtNLM"/>
    </source>
</evidence>
<accession>R0K4Y3</accession>
<dbReference type="OrthoDB" id="5421601at2759"/>